<dbReference type="SUPFAM" id="SSF51735">
    <property type="entry name" value="NAD(P)-binding Rossmann-fold domains"/>
    <property type="match status" value="1"/>
</dbReference>
<evidence type="ECO:0000313" key="3">
    <source>
        <dbReference type="Proteomes" id="UP000024816"/>
    </source>
</evidence>
<name>A0A059FIB9_9PROT</name>
<dbReference type="PATRIC" id="fig|1280952.3.peg.808"/>
<keyword evidence="3" id="KW-1185">Reference proteome</keyword>
<dbReference type="Gene3D" id="3.40.50.720">
    <property type="entry name" value="NAD(P)-binding Rossmann-like Domain"/>
    <property type="match status" value="1"/>
</dbReference>
<dbReference type="EMBL" id="ARYJ01000002">
    <property type="protein sequence ID" value="KCZ90379.1"/>
    <property type="molecule type" value="Genomic_DNA"/>
</dbReference>
<dbReference type="GO" id="GO:0006520">
    <property type="term" value="P:amino acid metabolic process"/>
    <property type="evidence" value="ECO:0007669"/>
    <property type="project" value="InterPro"/>
</dbReference>
<comment type="caution">
    <text evidence="2">The sequence shown here is derived from an EMBL/GenBank/DDBJ whole genome shotgun (WGS) entry which is preliminary data.</text>
</comment>
<dbReference type="InterPro" id="IPR036291">
    <property type="entry name" value="NAD(P)-bd_dom_sf"/>
</dbReference>
<evidence type="ECO:0000259" key="1">
    <source>
        <dbReference type="Pfam" id="PF00208"/>
    </source>
</evidence>
<dbReference type="EC" id="1.4.1.4" evidence="2"/>
<dbReference type="Proteomes" id="UP000024816">
    <property type="component" value="Unassembled WGS sequence"/>
</dbReference>
<keyword evidence="2" id="KW-0560">Oxidoreductase</keyword>
<dbReference type="STRING" id="1280952.HJA_04091"/>
<organism evidence="2 3">
    <name type="scientific">Hyphomonas jannaschiana VP2</name>
    <dbReference type="NCBI Taxonomy" id="1280952"/>
    <lineage>
        <taxon>Bacteria</taxon>
        <taxon>Pseudomonadati</taxon>
        <taxon>Pseudomonadota</taxon>
        <taxon>Alphaproteobacteria</taxon>
        <taxon>Hyphomonadales</taxon>
        <taxon>Hyphomonadaceae</taxon>
        <taxon>Hyphomonas</taxon>
    </lineage>
</organism>
<gene>
    <name evidence="2" type="ORF">HJA_04091</name>
</gene>
<evidence type="ECO:0000313" key="2">
    <source>
        <dbReference type="EMBL" id="KCZ90379.1"/>
    </source>
</evidence>
<protein>
    <submittedName>
        <fullName evidence="2">Glutamate dehydrogenase</fullName>
        <ecNumber evidence="2">1.4.1.4</ecNumber>
    </submittedName>
</protein>
<dbReference type="eggNOG" id="COG0334">
    <property type="taxonomic scope" value="Bacteria"/>
</dbReference>
<proteinExistence type="predicted"/>
<accession>A0A059FIB9</accession>
<reference evidence="2 3" key="1">
    <citation type="journal article" date="2014" name="Antonie Van Leeuwenhoek">
        <title>Hyphomonas beringensis sp. nov. and Hyphomonas chukchiensis sp. nov., isolated from surface seawater of the Bering Sea and Chukchi Sea.</title>
        <authorList>
            <person name="Li C."/>
            <person name="Lai Q."/>
            <person name="Li G."/>
            <person name="Dong C."/>
            <person name="Wang J."/>
            <person name="Liao Y."/>
            <person name="Shao Z."/>
        </authorList>
    </citation>
    <scope>NUCLEOTIDE SEQUENCE [LARGE SCALE GENOMIC DNA]</scope>
    <source>
        <strain evidence="2 3">VP2</strain>
    </source>
</reference>
<dbReference type="Pfam" id="PF00208">
    <property type="entry name" value="ELFV_dehydrog"/>
    <property type="match status" value="1"/>
</dbReference>
<feature type="domain" description="Glutamate/phenylalanine/leucine/valine/L-tryptophan dehydrogenase C-terminal" evidence="1">
    <location>
        <begin position="2"/>
        <end position="48"/>
    </location>
</feature>
<sequence length="62" mass="6923">MFQDAGIHFAPGSEANTGGVATSALEMRQNASRDTWRFEKANQRLKAMKIDTSDPRHDLESE</sequence>
<dbReference type="GO" id="GO:0004354">
    <property type="term" value="F:glutamate dehydrogenase (NADP+) activity"/>
    <property type="evidence" value="ECO:0007669"/>
    <property type="project" value="UniProtKB-EC"/>
</dbReference>
<dbReference type="AlphaFoldDB" id="A0A059FIB9"/>
<dbReference type="InterPro" id="IPR006096">
    <property type="entry name" value="Glu/Leu/Phe/Val/Trp_DH_C"/>
</dbReference>
<dbReference type="OrthoDB" id="9803297at2"/>